<keyword evidence="4 8" id="KW-0812">Transmembrane</keyword>
<feature type="domain" description="CN hydrolase" evidence="9">
    <location>
        <begin position="229"/>
        <end position="496"/>
    </location>
</feature>
<comment type="function">
    <text evidence="8">Catalyzes the phospholipid dependent N-acylation of the N-terminal cysteine of apolipoprotein, the last step in lipoprotein maturation.</text>
</comment>
<dbReference type="PROSITE" id="PS50263">
    <property type="entry name" value="CN_HYDROLASE"/>
    <property type="match status" value="1"/>
</dbReference>
<dbReference type="Gene3D" id="3.60.110.10">
    <property type="entry name" value="Carbon-nitrogen hydrolase"/>
    <property type="match status" value="1"/>
</dbReference>
<reference evidence="10 11" key="1">
    <citation type="submission" date="2024-09" db="EMBL/GenBank/DDBJ databases">
        <authorList>
            <person name="Sun Q."/>
            <person name="Mori K."/>
        </authorList>
    </citation>
    <scope>NUCLEOTIDE SEQUENCE [LARGE SCALE GENOMIC DNA]</scope>
    <source>
        <strain evidence="10 11">CCM 7659</strain>
    </source>
</reference>
<dbReference type="EMBL" id="JBHMDY010000013">
    <property type="protein sequence ID" value="MFB9261215.1"/>
    <property type="molecule type" value="Genomic_DNA"/>
</dbReference>
<dbReference type="GO" id="GO:0016746">
    <property type="term" value="F:acyltransferase activity"/>
    <property type="evidence" value="ECO:0007669"/>
    <property type="project" value="UniProtKB-KW"/>
</dbReference>
<feature type="transmembrane region" description="Helical" evidence="8">
    <location>
        <begin position="196"/>
        <end position="218"/>
    </location>
</feature>
<evidence type="ECO:0000256" key="3">
    <source>
        <dbReference type="ARBA" id="ARBA00022679"/>
    </source>
</evidence>
<feature type="transmembrane region" description="Helical" evidence="8">
    <location>
        <begin position="116"/>
        <end position="133"/>
    </location>
</feature>
<dbReference type="EC" id="2.3.1.269" evidence="8"/>
<comment type="caution">
    <text evidence="10">The sequence shown here is derived from an EMBL/GenBank/DDBJ whole genome shotgun (WGS) entry which is preliminary data.</text>
</comment>
<comment type="subcellular location">
    <subcellularLocation>
        <location evidence="1 8">Cell membrane</location>
        <topology evidence="1 8">Multi-pass membrane protein</topology>
    </subcellularLocation>
</comment>
<dbReference type="Pfam" id="PF00795">
    <property type="entry name" value="CN_hydrolase"/>
    <property type="match status" value="1"/>
</dbReference>
<keyword evidence="3 8" id="KW-0808">Transferase</keyword>
<dbReference type="Proteomes" id="UP001589700">
    <property type="component" value="Unassembled WGS sequence"/>
</dbReference>
<dbReference type="SUPFAM" id="SSF56317">
    <property type="entry name" value="Carbon-nitrogen hydrolase"/>
    <property type="match status" value="1"/>
</dbReference>
<dbReference type="InterPro" id="IPR003010">
    <property type="entry name" value="C-N_Hydrolase"/>
</dbReference>
<feature type="transmembrane region" description="Helical" evidence="8">
    <location>
        <begin position="509"/>
        <end position="528"/>
    </location>
</feature>
<accession>A0ABV5JWC3</accession>
<dbReference type="InterPro" id="IPR036526">
    <property type="entry name" value="C-N_Hydrolase_sf"/>
</dbReference>
<comment type="similarity">
    <text evidence="8">Belongs to the CN hydrolase family. Apolipoprotein N-acyltransferase subfamily.</text>
</comment>
<dbReference type="Pfam" id="PF20154">
    <property type="entry name" value="LNT_N"/>
    <property type="match status" value="1"/>
</dbReference>
<evidence type="ECO:0000259" key="9">
    <source>
        <dbReference type="PROSITE" id="PS50263"/>
    </source>
</evidence>
<evidence type="ECO:0000256" key="1">
    <source>
        <dbReference type="ARBA" id="ARBA00004651"/>
    </source>
</evidence>
<dbReference type="PANTHER" id="PTHR38686:SF1">
    <property type="entry name" value="APOLIPOPROTEIN N-ACYLTRANSFERASE"/>
    <property type="match status" value="1"/>
</dbReference>
<evidence type="ECO:0000256" key="5">
    <source>
        <dbReference type="ARBA" id="ARBA00022989"/>
    </source>
</evidence>
<keyword evidence="2 8" id="KW-1003">Cell membrane</keyword>
<feature type="transmembrane region" description="Helical" evidence="8">
    <location>
        <begin position="81"/>
        <end position="104"/>
    </location>
</feature>
<feature type="transmembrane region" description="Helical" evidence="8">
    <location>
        <begin position="57"/>
        <end position="75"/>
    </location>
</feature>
<evidence type="ECO:0000256" key="7">
    <source>
        <dbReference type="ARBA" id="ARBA00023315"/>
    </source>
</evidence>
<dbReference type="NCBIfam" id="TIGR00546">
    <property type="entry name" value="lnt"/>
    <property type="match status" value="1"/>
</dbReference>
<dbReference type="InterPro" id="IPR004563">
    <property type="entry name" value="Apolipo_AcylTrfase"/>
</dbReference>
<dbReference type="HAMAP" id="MF_01148">
    <property type="entry name" value="Lnt"/>
    <property type="match status" value="1"/>
</dbReference>
<name>A0ABV5JWC3_9ACTN</name>
<comment type="pathway">
    <text evidence="8">Protein modification; lipoprotein biosynthesis (N-acyl transfer).</text>
</comment>
<keyword evidence="11" id="KW-1185">Reference proteome</keyword>
<keyword evidence="7 8" id="KW-0012">Acyltransferase</keyword>
<comment type="catalytic activity">
    <reaction evidence="8">
        <text>N-terminal S-1,2-diacyl-sn-glyceryl-L-cysteinyl-[lipoprotein] + a glycerophospholipid = N-acyl-S-1,2-diacyl-sn-glyceryl-L-cysteinyl-[lipoprotein] + a 2-acyl-sn-glycero-3-phospholipid + H(+)</text>
        <dbReference type="Rhea" id="RHEA:48228"/>
        <dbReference type="Rhea" id="RHEA-COMP:14681"/>
        <dbReference type="Rhea" id="RHEA-COMP:14684"/>
        <dbReference type="ChEBI" id="CHEBI:15378"/>
        <dbReference type="ChEBI" id="CHEBI:136912"/>
        <dbReference type="ChEBI" id="CHEBI:140656"/>
        <dbReference type="ChEBI" id="CHEBI:140657"/>
        <dbReference type="ChEBI" id="CHEBI:140660"/>
        <dbReference type="EC" id="2.3.1.269"/>
    </reaction>
</comment>
<organism evidence="10 11">
    <name type="scientific">Dietzia aerolata</name>
    <dbReference type="NCBI Taxonomy" id="595984"/>
    <lineage>
        <taxon>Bacteria</taxon>
        <taxon>Bacillati</taxon>
        <taxon>Actinomycetota</taxon>
        <taxon>Actinomycetes</taxon>
        <taxon>Mycobacteriales</taxon>
        <taxon>Dietziaceae</taxon>
        <taxon>Dietzia</taxon>
    </lineage>
</organism>
<dbReference type="RefSeq" id="WP_380024208.1">
    <property type="nucleotide sequence ID" value="NZ_JBHMDY010000013.1"/>
</dbReference>
<proteinExistence type="inferred from homology"/>
<evidence type="ECO:0000313" key="11">
    <source>
        <dbReference type="Proteomes" id="UP001589700"/>
    </source>
</evidence>
<keyword evidence="5 8" id="KW-1133">Transmembrane helix</keyword>
<keyword evidence="6 8" id="KW-0472">Membrane</keyword>
<dbReference type="CDD" id="cd07571">
    <property type="entry name" value="ALP_N-acyl_transferase"/>
    <property type="match status" value="1"/>
</dbReference>
<feature type="transmembrane region" description="Helical" evidence="8">
    <location>
        <begin position="170"/>
        <end position="189"/>
    </location>
</feature>
<evidence type="ECO:0000256" key="4">
    <source>
        <dbReference type="ARBA" id="ARBA00022692"/>
    </source>
</evidence>
<evidence type="ECO:0000256" key="2">
    <source>
        <dbReference type="ARBA" id="ARBA00022475"/>
    </source>
</evidence>
<evidence type="ECO:0000256" key="6">
    <source>
        <dbReference type="ARBA" id="ARBA00023136"/>
    </source>
</evidence>
<evidence type="ECO:0000256" key="8">
    <source>
        <dbReference type="HAMAP-Rule" id="MF_01148"/>
    </source>
</evidence>
<protein>
    <recommendedName>
        <fullName evidence="8">Apolipoprotein N-acyltransferase</fullName>
        <shortName evidence="8">ALP N-acyltransferase</shortName>
        <ecNumber evidence="8">2.3.1.269</ecNumber>
    </recommendedName>
</protein>
<sequence>MIPLLARLAGAAAGGALLAASFPPVGLWWTAILAIAVVVVVLSPVRGSAPRARTGTLVGFVTGLVFFILLVPWVGLYVGAYAAWGLSVVEALYLAAFGAGAAVILRAGLAPGPRGVGRAAAALLGVAGWWSLWEWIRSTWPWGGFPWGRLAFGQADGPLLPLVSLGGTPLLGFVVAALGAALGFAVVLLSRRDRPVRVVTGLVAVPLVSVGLVAVAAVDFDDDESTQPLTVAVIQGNVPRLGLDFNAQRRAVLNNHLSVTGDLADRVDAGEVPRPEVVMWPENASDISPLADASAAAQISALNRRLEAPILVGTVLPTGEGREATNSYLVWDGRTPGGGGDGDGAGGDGPVLDRHDKKYIQPFGEWLPMRAPLEALFPIARTAGHFVPGDGDGVITAAGVEMGVAICFEVAFDPAAREPVARGAQLLTVPTNNATFGHSPMTYQQLAMSRVRAVEHNVPVLIGATSGVSAVIGADGEVQQETEIFEPAALVAQVEIGSAGTMATRLGSIPQAVCCLIGLVGLAWAVIYTRRQSAHDPKES</sequence>
<dbReference type="PANTHER" id="PTHR38686">
    <property type="entry name" value="APOLIPOPROTEIN N-ACYLTRANSFERASE"/>
    <property type="match status" value="1"/>
</dbReference>
<evidence type="ECO:0000313" key="10">
    <source>
        <dbReference type="EMBL" id="MFB9261215.1"/>
    </source>
</evidence>
<gene>
    <name evidence="8 10" type="primary">lnt</name>
    <name evidence="10" type="ORF">ACFFVD_15570</name>
</gene>
<feature type="transmembrane region" description="Helical" evidence="8">
    <location>
        <begin position="29"/>
        <end position="45"/>
    </location>
</feature>
<dbReference type="InterPro" id="IPR045378">
    <property type="entry name" value="LNT_N"/>
</dbReference>